<dbReference type="InterPro" id="IPR012340">
    <property type="entry name" value="NA-bd_OB-fold"/>
</dbReference>
<dbReference type="InterPro" id="IPR013840">
    <property type="entry name" value="DNAligase_N"/>
</dbReference>
<evidence type="ECO:0000256" key="5">
    <source>
        <dbReference type="ARBA" id="ARBA00022833"/>
    </source>
</evidence>
<dbReference type="Proteomes" id="UP000515819">
    <property type="component" value="Chromosome"/>
</dbReference>
<feature type="binding site" evidence="10">
    <location>
        <position position="386"/>
    </location>
    <ligand>
        <name>Zn(2+)</name>
        <dbReference type="ChEBI" id="CHEBI:29105"/>
    </ligand>
</feature>
<comment type="caution">
    <text evidence="10">Lacks conserved residue(s) required for the propagation of feature annotation.</text>
</comment>
<dbReference type="NCBIfam" id="TIGR00575">
    <property type="entry name" value="dnlj"/>
    <property type="match status" value="1"/>
</dbReference>
<keyword evidence="1 10" id="KW-0436">Ligase</keyword>
<dbReference type="SUPFAM" id="SSF47781">
    <property type="entry name" value="RuvA domain 2-like"/>
    <property type="match status" value="1"/>
</dbReference>
<dbReference type="SUPFAM" id="SSF52113">
    <property type="entry name" value="BRCT domain"/>
    <property type="match status" value="1"/>
</dbReference>
<dbReference type="Pfam" id="PF03120">
    <property type="entry name" value="OB_DNA_ligase"/>
    <property type="match status" value="1"/>
</dbReference>
<dbReference type="RefSeq" id="WP_021985415.1">
    <property type="nucleotide sequence ID" value="NZ_CP060632.1"/>
</dbReference>
<accession>A0A7G9FR70</accession>
<dbReference type="GO" id="GO:0006281">
    <property type="term" value="P:DNA repair"/>
    <property type="evidence" value="ECO:0007669"/>
    <property type="project" value="UniProtKB-KW"/>
</dbReference>
<evidence type="ECO:0000256" key="7">
    <source>
        <dbReference type="ARBA" id="ARBA00023204"/>
    </source>
</evidence>
<dbReference type="Pfam" id="PF12826">
    <property type="entry name" value="HHH_2"/>
    <property type="match status" value="1"/>
</dbReference>
<dbReference type="Pfam" id="PF00533">
    <property type="entry name" value="BRCT"/>
    <property type="match status" value="1"/>
</dbReference>
<keyword evidence="13" id="KW-1185">Reference proteome</keyword>
<comment type="function">
    <text evidence="10">DNA ligase that catalyzes the formation of phosphodiester linkages between 5'-phosphoryl and 3'-hydroxyl groups in double-stranded DNA using NAD as a coenzyme and as the energy source for the reaction. It is essential for DNA replication and repair of damaged DNA.</text>
</comment>
<comment type="catalytic activity">
    <reaction evidence="9 10">
        <text>NAD(+) + (deoxyribonucleotide)n-3'-hydroxyl + 5'-phospho-(deoxyribonucleotide)m = (deoxyribonucleotide)n+m + AMP + beta-nicotinamide D-nucleotide.</text>
        <dbReference type="EC" id="6.5.1.2"/>
    </reaction>
</comment>
<dbReference type="GO" id="GO:0046872">
    <property type="term" value="F:metal ion binding"/>
    <property type="evidence" value="ECO:0007669"/>
    <property type="project" value="UniProtKB-KW"/>
</dbReference>
<comment type="similarity">
    <text evidence="10">Belongs to the NAD-dependent DNA ligase family. LigA subfamily.</text>
</comment>
<dbReference type="SUPFAM" id="SSF56091">
    <property type="entry name" value="DNA ligase/mRNA capping enzyme, catalytic domain"/>
    <property type="match status" value="1"/>
</dbReference>
<dbReference type="SMART" id="SM00292">
    <property type="entry name" value="BRCT"/>
    <property type="match status" value="1"/>
</dbReference>
<evidence type="ECO:0000256" key="8">
    <source>
        <dbReference type="ARBA" id="ARBA00023211"/>
    </source>
</evidence>
<keyword evidence="5 10" id="KW-0862">Zinc</keyword>
<dbReference type="Gene3D" id="3.40.50.10190">
    <property type="entry name" value="BRCT domain"/>
    <property type="match status" value="1"/>
</dbReference>
<dbReference type="InterPro" id="IPR001357">
    <property type="entry name" value="BRCT_dom"/>
</dbReference>
<dbReference type="EC" id="6.5.1.2" evidence="10"/>
<comment type="cofactor">
    <cofactor evidence="10">
        <name>Mg(2+)</name>
        <dbReference type="ChEBI" id="CHEBI:18420"/>
    </cofactor>
    <cofactor evidence="10">
        <name>Mn(2+)</name>
        <dbReference type="ChEBI" id="CHEBI:29035"/>
    </cofactor>
</comment>
<feature type="binding site" evidence="10">
    <location>
        <position position="389"/>
    </location>
    <ligand>
        <name>Zn(2+)</name>
        <dbReference type="ChEBI" id="CHEBI:29105"/>
    </ligand>
</feature>
<dbReference type="KEGG" id="wcp:H9Q76_07165"/>
<dbReference type="Pfam" id="PF01653">
    <property type="entry name" value="DNA_ligase_aden"/>
    <property type="match status" value="1"/>
</dbReference>
<keyword evidence="4 10" id="KW-0227">DNA damage</keyword>
<organism evidence="12 13">
    <name type="scientific">Wujia chipingensis</name>
    <dbReference type="NCBI Taxonomy" id="2763670"/>
    <lineage>
        <taxon>Bacteria</taxon>
        <taxon>Bacillati</taxon>
        <taxon>Bacillota</taxon>
        <taxon>Clostridia</taxon>
        <taxon>Lachnospirales</taxon>
        <taxon>Lachnospiraceae</taxon>
        <taxon>Wujia</taxon>
    </lineage>
</organism>
<evidence type="ECO:0000256" key="3">
    <source>
        <dbReference type="ARBA" id="ARBA00022723"/>
    </source>
</evidence>
<keyword evidence="2 10" id="KW-0235">DNA replication</keyword>
<keyword evidence="3 10" id="KW-0479">Metal-binding</keyword>
<proteinExistence type="inferred from homology"/>
<evidence type="ECO:0000256" key="4">
    <source>
        <dbReference type="ARBA" id="ARBA00022763"/>
    </source>
</evidence>
<keyword evidence="8 10" id="KW-0464">Manganese</keyword>
<dbReference type="SMART" id="SM00532">
    <property type="entry name" value="LIGANc"/>
    <property type="match status" value="1"/>
</dbReference>
<keyword evidence="10" id="KW-0460">Magnesium</keyword>
<dbReference type="PIRSF" id="PIRSF001604">
    <property type="entry name" value="LigA"/>
    <property type="match status" value="1"/>
</dbReference>
<feature type="active site" description="N6-AMP-lysine intermediate" evidence="10">
    <location>
        <position position="104"/>
    </location>
</feature>
<dbReference type="Gene3D" id="3.30.470.30">
    <property type="entry name" value="DNA ligase/mRNA capping enzyme"/>
    <property type="match status" value="1"/>
</dbReference>
<evidence type="ECO:0000313" key="12">
    <source>
        <dbReference type="EMBL" id="QNM01052.1"/>
    </source>
</evidence>
<gene>
    <name evidence="10 12" type="primary">ligA</name>
    <name evidence="12" type="ORF">H9Q76_07165</name>
</gene>
<dbReference type="GO" id="GO:0006260">
    <property type="term" value="P:DNA replication"/>
    <property type="evidence" value="ECO:0007669"/>
    <property type="project" value="UniProtKB-KW"/>
</dbReference>
<dbReference type="InterPro" id="IPR010994">
    <property type="entry name" value="RuvA_2-like"/>
</dbReference>
<evidence type="ECO:0000256" key="6">
    <source>
        <dbReference type="ARBA" id="ARBA00023027"/>
    </source>
</evidence>
<dbReference type="InterPro" id="IPR001679">
    <property type="entry name" value="DNA_ligase"/>
</dbReference>
<dbReference type="HAMAP" id="MF_01588">
    <property type="entry name" value="DNA_ligase_A"/>
    <property type="match status" value="1"/>
</dbReference>
<keyword evidence="6 10" id="KW-0520">NAD</keyword>
<keyword evidence="7 10" id="KW-0234">DNA repair</keyword>
<evidence type="ECO:0000256" key="1">
    <source>
        <dbReference type="ARBA" id="ARBA00022598"/>
    </source>
</evidence>
<evidence type="ECO:0000256" key="9">
    <source>
        <dbReference type="ARBA" id="ARBA00034005"/>
    </source>
</evidence>
<evidence type="ECO:0000259" key="11">
    <source>
        <dbReference type="PROSITE" id="PS50172"/>
    </source>
</evidence>
<name>A0A7G9FR70_9FIRM</name>
<dbReference type="SUPFAM" id="SSF50249">
    <property type="entry name" value="Nucleic acid-binding proteins"/>
    <property type="match status" value="1"/>
</dbReference>
<sequence>MDAKTERMKELVELLNQASKAYYQQDTEIMSNLEYDALYDELAALEQETGLILSKSPTQNVGYEIISELPKERHPAPMLSLDKTKSVEDLAAWLGDKTGVMSWKMDGLTVVLTYEDGVLVKAVTRGNGEIGEVITNNAKVFANLPNQIAYKGPLTIRGEAVITYTDFERINATIPDIDSKYKNPRNLCSGSVRQLNNQITAERNVHFFAFNMLDTGDAEIDATMNSKFDFLTSLGFEVVEHVDVTAATMQEMVTHFAEKIETNDFPSDGLVLSFDDVEYGKSLGRTAKFPRDSIAFKWADEEAETTLRHIEWSPSRTGLINPVAVFDAVSLEGTSVSRASVHNVSIVKQLQLGIGDTIKVYKANMIIPQISENLTKSGTLEIPDTCPACGGKTEIREDNQAQTLVCPNPACPAKAIKLFTHFVSRNAMNIDGLSEATLQKFLDCGFIEELYDIYRIDRYETEIVKLEGFGQKSYDNMMESIEASRTTQLARVLYGLGILNVGTAMAKSICKYFKDDVEAIIHADAAQFAEIEKIGDVIAEGIVAYFADPNNIRVLREILKEVTLVVEENTAPQDLEGKTFVITGSLNHFANRDELKKLIEDRGGKVAGSVSSKTTYLINNDVLSSSSKNKKAKSLGIPIISEDDFLQL</sequence>
<feature type="binding site" evidence="10">
    <location>
        <position position="406"/>
    </location>
    <ligand>
        <name>Zn(2+)</name>
        <dbReference type="ChEBI" id="CHEBI:29105"/>
    </ligand>
</feature>
<dbReference type="CDD" id="cd17748">
    <property type="entry name" value="BRCT_DNA_ligase_like"/>
    <property type="match status" value="1"/>
</dbReference>
<dbReference type="PROSITE" id="PS50172">
    <property type="entry name" value="BRCT"/>
    <property type="match status" value="1"/>
</dbReference>
<feature type="binding site" evidence="10">
    <location>
        <position position="411"/>
    </location>
    <ligand>
        <name>Zn(2+)</name>
        <dbReference type="ChEBI" id="CHEBI:29105"/>
    </ligand>
</feature>
<feature type="binding site" evidence="10">
    <location>
        <begin position="80"/>
        <end position="81"/>
    </location>
    <ligand>
        <name>NAD(+)</name>
        <dbReference type="ChEBI" id="CHEBI:57540"/>
    </ligand>
</feature>
<dbReference type="EMBL" id="CP060632">
    <property type="protein sequence ID" value="QNM01052.1"/>
    <property type="molecule type" value="Genomic_DNA"/>
</dbReference>
<evidence type="ECO:0000313" key="13">
    <source>
        <dbReference type="Proteomes" id="UP000515819"/>
    </source>
</evidence>
<feature type="binding site" evidence="10">
    <location>
        <position position="297"/>
    </location>
    <ligand>
        <name>NAD(+)</name>
        <dbReference type="ChEBI" id="CHEBI:57540"/>
    </ligand>
</feature>
<dbReference type="NCBIfam" id="NF005932">
    <property type="entry name" value="PRK07956.1"/>
    <property type="match status" value="1"/>
</dbReference>
<feature type="binding site" evidence="10">
    <location>
        <position position="159"/>
    </location>
    <ligand>
        <name>NAD(+)</name>
        <dbReference type="ChEBI" id="CHEBI:57540"/>
    </ligand>
</feature>
<dbReference type="InterPro" id="IPR013839">
    <property type="entry name" value="DNAligase_adenylation"/>
</dbReference>
<feature type="domain" description="BRCT" evidence="11">
    <location>
        <begin position="570"/>
        <end position="648"/>
    </location>
</feature>
<evidence type="ECO:0000256" key="10">
    <source>
        <dbReference type="HAMAP-Rule" id="MF_01588"/>
    </source>
</evidence>
<dbReference type="GO" id="GO:0003911">
    <property type="term" value="F:DNA ligase (NAD+) activity"/>
    <property type="evidence" value="ECO:0007669"/>
    <property type="project" value="UniProtKB-UniRule"/>
</dbReference>
<protein>
    <recommendedName>
        <fullName evidence="10">DNA ligase</fullName>
        <ecNumber evidence="10">6.5.1.2</ecNumber>
    </recommendedName>
    <alternativeName>
        <fullName evidence="10">Polydeoxyribonucleotide synthase [NAD(+)]</fullName>
    </alternativeName>
</protein>
<dbReference type="InterPro" id="IPR036420">
    <property type="entry name" value="BRCT_dom_sf"/>
</dbReference>
<feature type="binding site" evidence="10">
    <location>
        <position position="125"/>
    </location>
    <ligand>
        <name>NAD(+)</name>
        <dbReference type="ChEBI" id="CHEBI:57540"/>
    </ligand>
</feature>
<reference evidence="12 13" key="1">
    <citation type="submission" date="2020-08" db="EMBL/GenBank/DDBJ databases">
        <authorList>
            <person name="Liu C."/>
            <person name="Sun Q."/>
        </authorList>
    </citation>
    <scope>NUCLEOTIDE SEQUENCE [LARGE SCALE GENOMIC DNA]</scope>
    <source>
        <strain evidence="12 13">NSJ-4</strain>
    </source>
</reference>
<dbReference type="InterPro" id="IPR041663">
    <property type="entry name" value="DisA/LigA_HHH"/>
</dbReference>
<dbReference type="Gene3D" id="1.10.287.610">
    <property type="entry name" value="Helix hairpin bin"/>
    <property type="match status" value="1"/>
</dbReference>
<evidence type="ECO:0000256" key="2">
    <source>
        <dbReference type="ARBA" id="ARBA00022705"/>
    </source>
</evidence>
<dbReference type="InterPro" id="IPR004150">
    <property type="entry name" value="NAD_DNA_ligase_OB"/>
</dbReference>
<dbReference type="AlphaFoldDB" id="A0A7G9FR70"/>
<dbReference type="Gene3D" id="1.10.150.20">
    <property type="entry name" value="5' to 3' exonuclease, C-terminal subdomain"/>
    <property type="match status" value="2"/>
</dbReference>
<dbReference type="Gene3D" id="2.40.50.140">
    <property type="entry name" value="Nucleic acid-binding proteins"/>
    <property type="match status" value="1"/>
</dbReference>